<reference evidence="2 3" key="1">
    <citation type="journal article" date="2014" name="Am. J. Bot.">
        <title>Genome assembly and annotation for red clover (Trifolium pratense; Fabaceae).</title>
        <authorList>
            <person name="Istvanek J."/>
            <person name="Jaros M."/>
            <person name="Krenek A."/>
            <person name="Repkova J."/>
        </authorList>
    </citation>
    <scope>NUCLEOTIDE SEQUENCE [LARGE SCALE GENOMIC DNA]</scope>
    <source>
        <strain evidence="3">cv. Tatra</strain>
        <tissue evidence="2">Young leaves</tissue>
    </source>
</reference>
<feature type="compositionally biased region" description="Low complexity" evidence="1">
    <location>
        <begin position="88"/>
        <end position="101"/>
    </location>
</feature>
<dbReference type="EMBL" id="ASHM01128432">
    <property type="protein sequence ID" value="PNX58603.1"/>
    <property type="molecule type" value="Genomic_DNA"/>
</dbReference>
<dbReference type="Proteomes" id="UP000236291">
    <property type="component" value="Unassembled WGS sequence"/>
</dbReference>
<accession>A0A2K3JX21</accession>
<comment type="caution">
    <text evidence="2">The sequence shown here is derived from an EMBL/GenBank/DDBJ whole genome shotgun (WGS) entry which is preliminary data.</text>
</comment>
<protein>
    <submittedName>
        <fullName evidence="2">Uncharacterized protein</fullName>
    </submittedName>
</protein>
<name>A0A2K3JX21_TRIPR</name>
<dbReference type="AlphaFoldDB" id="A0A2K3JX21"/>
<feature type="non-terminal residue" evidence="2">
    <location>
        <position position="112"/>
    </location>
</feature>
<proteinExistence type="predicted"/>
<sequence>MADRGYNNFYTPNEYDSYQQHPFENYGQTPYYYHPEPYRTPTLEENLMKFEQWTMESVAYTKARKEDGTFNRLENNMNKLMEMQQLMQQEDQQMQQMQEQRQYQEKNYAALK</sequence>
<reference evidence="2 3" key="2">
    <citation type="journal article" date="2017" name="Front. Plant Sci.">
        <title>Gene Classification and Mining of Molecular Markers Useful in Red Clover (Trifolium pratense) Breeding.</title>
        <authorList>
            <person name="Istvanek J."/>
            <person name="Dluhosova J."/>
            <person name="Dluhos P."/>
            <person name="Patkova L."/>
            <person name="Nedelnik J."/>
            <person name="Repkova J."/>
        </authorList>
    </citation>
    <scope>NUCLEOTIDE SEQUENCE [LARGE SCALE GENOMIC DNA]</scope>
    <source>
        <strain evidence="3">cv. Tatra</strain>
        <tissue evidence="2">Young leaves</tissue>
    </source>
</reference>
<organism evidence="2 3">
    <name type="scientific">Trifolium pratense</name>
    <name type="common">Red clover</name>
    <dbReference type="NCBI Taxonomy" id="57577"/>
    <lineage>
        <taxon>Eukaryota</taxon>
        <taxon>Viridiplantae</taxon>
        <taxon>Streptophyta</taxon>
        <taxon>Embryophyta</taxon>
        <taxon>Tracheophyta</taxon>
        <taxon>Spermatophyta</taxon>
        <taxon>Magnoliopsida</taxon>
        <taxon>eudicotyledons</taxon>
        <taxon>Gunneridae</taxon>
        <taxon>Pentapetalae</taxon>
        <taxon>rosids</taxon>
        <taxon>fabids</taxon>
        <taxon>Fabales</taxon>
        <taxon>Fabaceae</taxon>
        <taxon>Papilionoideae</taxon>
        <taxon>50 kb inversion clade</taxon>
        <taxon>NPAAA clade</taxon>
        <taxon>Hologalegina</taxon>
        <taxon>IRL clade</taxon>
        <taxon>Trifolieae</taxon>
        <taxon>Trifolium</taxon>
    </lineage>
</organism>
<evidence type="ECO:0000313" key="2">
    <source>
        <dbReference type="EMBL" id="PNX58603.1"/>
    </source>
</evidence>
<evidence type="ECO:0000313" key="3">
    <source>
        <dbReference type="Proteomes" id="UP000236291"/>
    </source>
</evidence>
<evidence type="ECO:0000256" key="1">
    <source>
        <dbReference type="SAM" id="MobiDB-lite"/>
    </source>
</evidence>
<gene>
    <name evidence="2" type="ORF">L195_g059274</name>
</gene>
<feature type="region of interest" description="Disordered" evidence="1">
    <location>
        <begin position="88"/>
        <end position="112"/>
    </location>
</feature>